<dbReference type="InterPro" id="IPR013088">
    <property type="entry name" value="Znf_NHR/GATA"/>
</dbReference>
<dbReference type="InterPro" id="IPR001723">
    <property type="entry name" value="Nuclear_hrmn_rcpt"/>
</dbReference>
<dbReference type="InterPro" id="IPR000536">
    <property type="entry name" value="Nucl_hrmn_rcpt_lig-bd"/>
</dbReference>
<comment type="subcellular location">
    <subcellularLocation>
        <location evidence="1 11">Nucleus</location>
    </subcellularLocation>
</comment>
<keyword evidence="9 11" id="KW-0675">Receptor</keyword>
<keyword evidence="10 11" id="KW-0539">Nucleus</keyword>
<dbReference type="InterPro" id="IPR035500">
    <property type="entry name" value="NHR-like_dom_sf"/>
</dbReference>
<evidence type="ECO:0000256" key="2">
    <source>
        <dbReference type="ARBA" id="ARBA00005993"/>
    </source>
</evidence>
<dbReference type="Proteomes" id="UP000887566">
    <property type="component" value="Unplaced"/>
</dbReference>
<dbReference type="PANTHER" id="PTHR47630">
    <property type="entry name" value="NUCLEAR HORMONE RECEPTOR FAMILY-RELATED-RELATED"/>
    <property type="match status" value="1"/>
</dbReference>
<keyword evidence="3 11" id="KW-0479">Metal-binding</keyword>
<dbReference type="GO" id="GO:0005634">
    <property type="term" value="C:nucleus"/>
    <property type="evidence" value="ECO:0007669"/>
    <property type="project" value="UniProtKB-SubCell"/>
</dbReference>
<dbReference type="SUPFAM" id="SSF48508">
    <property type="entry name" value="Nuclear receptor ligand-binding domain"/>
    <property type="match status" value="1"/>
</dbReference>
<feature type="domain" description="NR LBD" evidence="13">
    <location>
        <begin position="142"/>
        <end position="404"/>
    </location>
</feature>
<evidence type="ECO:0000256" key="5">
    <source>
        <dbReference type="ARBA" id="ARBA00022833"/>
    </source>
</evidence>
<dbReference type="SMART" id="SM00430">
    <property type="entry name" value="HOLI"/>
    <property type="match status" value="1"/>
</dbReference>
<dbReference type="InterPro" id="IPR052499">
    <property type="entry name" value="C.elegans_NHRs"/>
</dbReference>
<dbReference type="SUPFAM" id="SSF57716">
    <property type="entry name" value="Glucocorticoid receptor-like (DNA-binding domain)"/>
    <property type="match status" value="1"/>
</dbReference>
<dbReference type="PROSITE" id="PS51843">
    <property type="entry name" value="NR_LBD"/>
    <property type="match status" value="1"/>
</dbReference>
<evidence type="ECO:0000256" key="4">
    <source>
        <dbReference type="ARBA" id="ARBA00022771"/>
    </source>
</evidence>
<dbReference type="InterPro" id="IPR001628">
    <property type="entry name" value="Znf_hrmn_rcpt"/>
</dbReference>
<evidence type="ECO:0000259" key="13">
    <source>
        <dbReference type="PROSITE" id="PS51843"/>
    </source>
</evidence>
<dbReference type="SMART" id="SM00399">
    <property type="entry name" value="ZnF_C4"/>
    <property type="match status" value="1"/>
</dbReference>
<evidence type="ECO:0000256" key="6">
    <source>
        <dbReference type="ARBA" id="ARBA00023015"/>
    </source>
</evidence>
<evidence type="ECO:0000313" key="14">
    <source>
        <dbReference type="Proteomes" id="UP000887566"/>
    </source>
</evidence>
<keyword evidence="6 11" id="KW-0805">Transcription regulation</keyword>
<dbReference type="GO" id="GO:0000978">
    <property type="term" value="F:RNA polymerase II cis-regulatory region sequence-specific DNA binding"/>
    <property type="evidence" value="ECO:0007669"/>
    <property type="project" value="InterPro"/>
</dbReference>
<feature type="domain" description="Nuclear receptor" evidence="12">
    <location>
        <begin position="10"/>
        <end position="86"/>
    </location>
</feature>
<dbReference type="PRINTS" id="PR00398">
    <property type="entry name" value="STRDHORMONER"/>
</dbReference>
<organism evidence="14 15">
    <name type="scientific">Plectus sambesii</name>
    <dbReference type="NCBI Taxonomy" id="2011161"/>
    <lineage>
        <taxon>Eukaryota</taxon>
        <taxon>Metazoa</taxon>
        <taxon>Ecdysozoa</taxon>
        <taxon>Nematoda</taxon>
        <taxon>Chromadorea</taxon>
        <taxon>Plectida</taxon>
        <taxon>Plectina</taxon>
        <taxon>Plectoidea</taxon>
        <taxon>Plectidae</taxon>
        <taxon>Plectus</taxon>
    </lineage>
</organism>
<dbReference type="InterPro" id="IPR049636">
    <property type="entry name" value="HNF4-like_DBD"/>
</dbReference>
<evidence type="ECO:0000256" key="7">
    <source>
        <dbReference type="ARBA" id="ARBA00023125"/>
    </source>
</evidence>
<name>A0A914VRU6_9BILA</name>
<protein>
    <submittedName>
        <fullName evidence="15">Uncharacterized protein</fullName>
    </submittedName>
</protein>
<evidence type="ECO:0000256" key="8">
    <source>
        <dbReference type="ARBA" id="ARBA00023163"/>
    </source>
</evidence>
<evidence type="ECO:0000256" key="9">
    <source>
        <dbReference type="ARBA" id="ARBA00023170"/>
    </source>
</evidence>
<dbReference type="Gene3D" id="3.30.50.10">
    <property type="entry name" value="Erythroid Transcription Factor GATA-1, subunit A"/>
    <property type="match status" value="1"/>
</dbReference>
<dbReference type="WBParaSite" id="PSAMB.scaffold2317size23918.g17263.t1">
    <property type="protein sequence ID" value="PSAMB.scaffold2317size23918.g17263.t1"/>
    <property type="gene ID" value="PSAMB.scaffold2317size23918.g17263"/>
</dbReference>
<proteinExistence type="inferred from homology"/>
<dbReference type="GO" id="GO:0008270">
    <property type="term" value="F:zinc ion binding"/>
    <property type="evidence" value="ECO:0007669"/>
    <property type="project" value="UniProtKB-KW"/>
</dbReference>
<evidence type="ECO:0000259" key="12">
    <source>
        <dbReference type="PROSITE" id="PS51030"/>
    </source>
</evidence>
<reference evidence="15" key="1">
    <citation type="submission" date="2022-11" db="UniProtKB">
        <authorList>
            <consortium name="WormBaseParasite"/>
        </authorList>
    </citation>
    <scope>IDENTIFICATION</scope>
</reference>
<keyword evidence="4 11" id="KW-0863">Zinc-finger</keyword>
<dbReference type="CDD" id="cd06157">
    <property type="entry name" value="NR_LBD"/>
    <property type="match status" value="1"/>
</dbReference>
<sequence length="404" mass="46347">MSPAEDQGTDTLCLVCGDKCFGKHYGAYTCHGCSRFFQRVVLNTKRVKPCRLNKTCVMTKEKRIVCRYCRYQKCLSIGMKPGAVDLNKRDTNRKRPKAGDVVPERIFAQHRGNMPNEAGSVSITNSPSGSALATMENKPKDALNPVIQFLLNTEHQLNNVFDYFESHQRENWPKVDVPLDVAVRNLSLVSDRFKLNFEPRRVANYLDLRENIRRCFVLFIDWANMIDEFRMLSPDDQVELIKSRHTPYAWWYTSRRGIESNCQGVILCNGSYVPVKKDTSQLNDATNVTTQLQYDVIEPTRKMELDNAEFCLLKAICFFNTENSKISEDGKKIISAAQNKYINALYDYLRLRLSASDAAMRLGELMLLLSPLTTLSFLMNENVQLAVTLGTSHWDKFLLDIYRN</sequence>
<dbReference type="GO" id="GO:0003700">
    <property type="term" value="F:DNA-binding transcription factor activity"/>
    <property type="evidence" value="ECO:0007669"/>
    <property type="project" value="InterPro"/>
</dbReference>
<evidence type="ECO:0000256" key="10">
    <source>
        <dbReference type="ARBA" id="ARBA00023242"/>
    </source>
</evidence>
<dbReference type="Pfam" id="PF00104">
    <property type="entry name" value="Hormone_recep"/>
    <property type="match status" value="1"/>
</dbReference>
<comment type="similarity">
    <text evidence="2 11">Belongs to the nuclear hormone receptor family.</text>
</comment>
<dbReference type="Pfam" id="PF00105">
    <property type="entry name" value="zf-C4"/>
    <property type="match status" value="1"/>
</dbReference>
<accession>A0A914VRU6</accession>
<keyword evidence="14" id="KW-1185">Reference proteome</keyword>
<evidence type="ECO:0000256" key="3">
    <source>
        <dbReference type="ARBA" id="ARBA00022723"/>
    </source>
</evidence>
<dbReference type="CDD" id="cd06960">
    <property type="entry name" value="NR_DBD_HNF4A"/>
    <property type="match status" value="1"/>
</dbReference>
<evidence type="ECO:0000256" key="11">
    <source>
        <dbReference type="RuleBase" id="RU004334"/>
    </source>
</evidence>
<dbReference type="PROSITE" id="PS00031">
    <property type="entry name" value="NUCLEAR_REC_DBD_1"/>
    <property type="match status" value="1"/>
</dbReference>
<dbReference type="PRINTS" id="PR00047">
    <property type="entry name" value="STROIDFINGER"/>
</dbReference>
<evidence type="ECO:0000256" key="1">
    <source>
        <dbReference type="ARBA" id="ARBA00004123"/>
    </source>
</evidence>
<dbReference type="PROSITE" id="PS51030">
    <property type="entry name" value="NUCLEAR_REC_DBD_2"/>
    <property type="match status" value="1"/>
</dbReference>
<dbReference type="Gene3D" id="1.10.565.10">
    <property type="entry name" value="Retinoid X Receptor"/>
    <property type="match status" value="1"/>
</dbReference>
<keyword evidence="5 11" id="KW-0862">Zinc</keyword>
<dbReference type="AlphaFoldDB" id="A0A914VRU6"/>
<keyword evidence="8 11" id="KW-0804">Transcription</keyword>
<keyword evidence="7 11" id="KW-0238">DNA-binding</keyword>
<evidence type="ECO:0000313" key="15">
    <source>
        <dbReference type="WBParaSite" id="PSAMB.scaffold2317size23918.g17263.t1"/>
    </source>
</evidence>